<keyword evidence="6" id="KW-0732">Signal</keyword>
<protein>
    <recommendedName>
        <fullName evidence="5">Virginiamycin B lyase</fullName>
        <ecNumber evidence="5">4.2.99.-</ecNumber>
    </recommendedName>
    <alternativeName>
        <fullName evidence="5">Streptogramin B lyase</fullName>
    </alternativeName>
</protein>
<evidence type="ECO:0000256" key="3">
    <source>
        <dbReference type="ARBA" id="ARBA00023239"/>
    </source>
</evidence>
<proteinExistence type="inferred from homology"/>
<dbReference type="Proteomes" id="UP001058461">
    <property type="component" value="Chromosome"/>
</dbReference>
<comment type="function">
    <text evidence="5">Inactivates the type B streptogramin antibiotics by linearizing the lactone ring at the ester linkage, generating a free phenylglycine carboxylate and converting the threonyl moiety into 2-amino-butenoic acid.</text>
</comment>
<evidence type="ECO:0000256" key="4">
    <source>
        <dbReference type="ARBA" id="ARBA00023251"/>
    </source>
</evidence>
<reference evidence="7" key="1">
    <citation type="submission" date="2021-04" db="EMBL/GenBank/DDBJ databases">
        <title>Oceanospirillales bacteria with DddD are important DMSP degraders in coastal seawater.</title>
        <authorList>
            <person name="Liu J."/>
        </authorList>
    </citation>
    <scope>NUCLEOTIDE SEQUENCE</scope>
    <source>
        <strain evidence="7">D13-1</strain>
    </source>
</reference>
<comment type="similarity">
    <text evidence="5">Belongs to the Vgb family.</text>
</comment>
<dbReference type="InterPro" id="IPR011217">
    <property type="entry name" value="Vgb_bact"/>
</dbReference>
<dbReference type="EC" id="4.2.99.-" evidence="5"/>
<dbReference type="PIRSF" id="PIRSF026412">
    <property type="entry name" value="Streptogrm_lyase"/>
    <property type="match status" value="1"/>
</dbReference>
<keyword evidence="8" id="KW-1185">Reference proteome</keyword>
<dbReference type="InterPro" id="IPR015943">
    <property type="entry name" value="WD40/YVTN_repeat-like_dom_sf"/>
</dbReference>
<evidence type="ECO:0000313" key="7">
    <source>
        <dbReference type="EMBL" id="UTW13182.1"/>
    </source>
</evidence>
<dbReference type="SUPFAM" id="SSF63829">
    <property type="entry name" value="Calcium-dependent phosphotriesterase"/>
    <property type="match status" value="1"/>
</dbReference>
<keyword evidence="2 5" id="KW-0460">Magnesium</keyword>
<evidence type="ECO:0000256" key="2">
    <source>
        <dbReference type="ARBA" id="ARBA00022842"/>
    </source>
</evidence>
<dbReference type="EMBL" id="CP073347">
    <property type="protein sequence ID" value="UTW13182.1"/>
    <property type="molecule type" value="Genomic_DNA"/>
</dbReference>
<keyword evidence="3 5" id="KW-0456">Lyase</keyword>
<name>A0ABY5HLB0_9GAMM</name>
<comment type="cofactor">
    <cofactor evidence="5">
        <name>Mg(2+)</name>
        <dbReference type="ChEBI" id="CHEBI:18420"/>
    </cofactor>
</comment>
<accession>A0ABY5HLB0</accession>
<comment type="subunit">
    <text evidence="5">Monomer.</text>
</comment>
<feature type="signal peptide" evidence="6">
    <location>
        <begin position="1"/>
        <end position="35"/>
    </location>
</feature>
<dbReference type="Gene3D" id="2.130.10.10">
    <property type="entry name" value="YVTN repeat-like/Quinoprotein amine dehydrogenase"/>
    <property type="match status" value="2"/>
</dbReference>
<dbReference type="RefSeq" id="WP_255855349.1">
    <property type="nucleotide sequence ID" value="NZ_CP073347.1"/>
</dbReference>
<gene>
    <name evidence="7" type="ORF">KDW95_05835</name>
</gene>
<evidence type="ECO:0000256" key="6">
    <source>
        <dbReference type="SAM" id="SignalP"/>
    </source>
</evidence>
<evidence type="ECO:0000256" key="5">
    <source>
        <dbReference type="PIRNR" id="PIRNR026412"/>
    </source>
</evidence>
<keyword evidence="4 5" id="KW-0046">Antibiotic resistance</keyword>
<dbReference type="GO" id="GO:0016829">
    <property type="term" value="F:lyase activity"/>
    <property type="evidence" value="ECO:0007669"/>
    <property type="project" value="UniProtKB-KW"/>
</dbReference>
<dbReference type="InterPro" id="IPR051344">
    <property type="entry name" value="Vgb"/>
</dbReference>
<dbReference type="Pfam" id="PF24684">
    <property type="entry name" value="Vgb_lyase"/>
    <property type="match status" value="1"/>
</dbReference>
<sequence length="330" mass="35245">MNGAKCCTYAWLRGLVLAGAALAIAGQLVAVPASADTRVYQPPQGSRPHDVAPAPDGKVWYTGQRRGVLGVLEPESGEVLEVALGPGSAPHGVIQGPDGAAWITDGGQNAIVRYDPATGAVRLFPLPANRPRTNLNTAAFDVDGMLWFTGQNGIYGRLDPASGAMQVYDAPRGRGPYGIAATPGGAVYYASLAGSHIARIDRSNAEARVIEPPRKGQGARRVWSDTVGQIWVSEWNSGYLSRFNPNDSSWAGWKLPGDRPQAYAVYVDDRDIVWVSDFAANAVLSFDPQSERFTAYPGSAPGANVRQILGRPGEVWLPESGLDRLVRIRP</sequence>
<evidence type="ECO:0000256" key="1">
    <source>
        <dbReference type="ARBA" id="ARBA00022723"/>
    </source>
</evidence>
<keyword evidence="1 5" id="KW-0479">Metal-binding</keyword>
<dbReference type="PANTHER" id="PTHR40274:SF3">
    <property type="entry name" value="VIRGINIAMYCIN B LYASE"/>
    <property type="match status" value="1"/>
</dbReference>
<organism evidence="7 8">
    <name type="scientific">Marinobacterium rhizophilum</name>
    <dbReference type="NCBI Taxonomy" id="420402"/>
    <lineage>
        <taxon>Bacteria</taxon>
        <taxon>Pseudomonadati</taxon>
        <taxon>Pseudomonadota</taxon>
        <taxon>Gammaproteobacteria</taxon>
        <taxon>Oceanospirillales</taxon>
        <taxon>Oceanospirillaceae</taxon>
        <taxon>Marinobacterium</taxon>
    </lineage>
</organism>
<feature type="chain" id="PRO_5046604277" description="Virginiamycin B lyase" evidence="6">
    <location>
        <begin position="36"/>
        <end position="330"/>
    </location>
</feature>
<evidence type="ECO:0000313" key="8">
    <source>
        <dbReference type="Proteomes" id="UP001058461"/>
    </source>
</evidence>
<dbReference type="PANTHER" id="PTHR40274">
    <property type="entry name" value="VIRGINIAMYCIN B LYASE"/>
    <property type="match status" value="1"/>
</dbReference>